<protein>
    <submittedName>
        <fullName evidence="1">Immunity 49 family protein</fullName>
    </submittedName>
</protein>
<dbReference type="EMBL" id="JAAXPE010000009">
    <property type="protein sequence ID" value="NKY86370.1"/>
    <property type="molecule type" value="Genomic_DNA"/>
</dbReference>
<gene>
    <name evidence="1" type="ORF">HGA07_12120</name>
</gene>
<keyword evidence="2" id="KW-1185">Reference proteome</keyword>
<evidence type="ECO:0000313" key="2">
    <source>
        <dbReference type="Proteomes" id="UP000523447"/>
    </source>
</evidence>
<name>A0A7X6LXB2_9NOCA</name>
<proteinExistence type="predicted"/>
<dbReference type="Proteomes" id="UP000523447">
    <property type="component" value="Unassembled WGS sequence"/>
</dbReference>
<reference evidence="1 2" key="1">
    <citation type="submission" date="2020-04" db="EMBL/GenBank/DDBJ databases">
        <title>MicrobeNet Type strains.</title>
        <authorList>
            <person name="Nicholson A.C."/>
        </authorList>
    </citation>
    <scope>NUCLEOTIDE SEQUENCE [LARGE SCALE GENOMIC DNA]</scope>
    <source>
        <strain evidence="1 2">DSM 44445</strain>
    </source>
</reference>
<accession>A0A7X6LXB2</accession>
<evidence type="ECO:0000313" key="1">
    <source>
        <dbReference type="EMBL" id="NKY86370.1"/>
    </source>
</evidence>
<sequence length="260" mass="28506">MDFYLDYIAKDTGALDNVLRRALTLAQYRAAVDPDAAHPATWDALRLASRAATTVFTAATSAEGQEIEAVIGRPVRFTATGPSDSAHAGRWPTALWLAIIVRDDAAIQQLATVPEEILRASGVEHDAYLYPWIETLQAFVTHREVTPEMFLPAMDGTDPDAARFTPPDAMLNLIYPPIEMFYYVLRRDPQKFRAALVQALERHREYWTGTNRSGDPSGFLALAPLAIAVLAQSAGMSVDVQSEYLPANLLTGTNTVRTSG</sequence>
<organism evidence="1 2">
    <name type="scientific">Nocardia veterana</name>
    <dbReference type="NCBI Taxonomy" id="132249"/>
    <lineage>
        <taxon>Bacteria</taxon>
        <taxon>Bacillati</taxon>
        <taxon>Actinomycetota</taxon>
        <taxon>Actinomycetes</taxon>
        <taxon>Mycobacteriales</taxon>
        <taxon>Nocardiaceae</taxon>
        <taxon>Nocardia</taxon>
    </lineage>
</organism>
<comment type="caution">
    <text evidence="1">The sequence shown here is derived from an EMBL/GenBank/DDBJ whole genome shotgun (WGS) entry which is preliminary data.</text>
</comment>
<dbReference type="AlphaFoldDB" id="A0A7X6LXB2"/>
<dbReference type="InterPro" id="IPR029074">
    <property type="entry name" value="Imm49"/>
</dbReference>
<dbReference type="Pfam" id="PF15575">
    <property type="entry name" value="Imm49"/>
    <property type="match status" value="1"/>
</dbReference>